<name>A0ABU1UPV4_9ACTN</name>
<sequence>MTTRITAQSEQPDDPLSALKRVAKLRAELEREEYFEVMRARTAGVSWAGIAAALGVSKQAVHRRFKRRIVGDAKTWPAQ</sequence>
<gene>
    <name evidence="1" type="ORF">J2X11_002038</name>
</gene>
<evidence type="ECO:0000313" key="1">
    <source>
        <dbReference type="EMBL" id="MDR7087199.1"/>
    </source>
</evidence>
<dbReference type="EMBL" id="JAVDWH010000001">
    <property type="protein sequence ID" value="MDR7087199.1"/>
    <property type="molecule type" value="Genomic_DNA"/>
</dbReference>
<proteinExistence type="predicted"/>
<evidence type="ECO:0000313" key="2">
    <source>
        <dbReference type="Proteomes" id="UP001257739"/>
    </source>
</evidence>
<accession>A0ABU1UPV4</accession>
<protein>
    <submittedName>
        <fullName evidence="1">IS30 family transposase</fullName>
    </submittedName>
</protein>
<dbReference type="Proteomes" id="UP001257739">
    <property type="component" value="Unassembled WGS sequence"/>
</dbReference>
<comment type="caution">
    <text evidence="1">The sequence shown here is derived from an EMBL/GenBank/DDBJ whole genome shotgun (WGS) entry which is preliminary data.</text>
</comment>
<keyword evidence="2" id="KW-1185">Reference proteome</keyword>
<organism evidence="1 2">
    <name type="scientific">Aeromicrobium panaciterrae</name>
    <dbReference type="NCBI Taxonomy" id="363861"/>
    <lineage>
        <taxon>Bacteria</taxon>
        <taxon>Bacillati</taxon>
        <taxon>Actinomycetota</taxon>
        <taxon>Actinomycetes</taxon>
        <taxon>Propionibacteriales</taxon>
        <taxon>Nocardioidaceae</taxon>
        <taxon>Aeromicrobium</taxon>
    </lineage>
</organism>
<dbReference type="RefSeq" id="WP_309970396.1">
    <property type="nucleotide sequence ID" value="NZ_JAVDWH010000001.1"/>
</dbReference>
<reference evidence="1 2" key="1">
    <citation type="submission" date="2023-07" db="EMBL/GenBank/DDBJ databases">
        <title>Sorghum-associated microbial communities from plants grown in Nebraska, USA.</title>
        <authorList>
            <person name="Schachtman D."/>
        </authorList>
    </citation>
    <scope>NUCLEOTIDE SEQUENCE [LARGE SCALE GENOMIC DNA]</scope>
    <source>
        <strain evidence="1 2">BE248</strain>
    </source>
</reference>